<dbReference type="SMART" id="SM00229">
    <property type="entry name" value="RasGEFN"/>
    <property type="match status" value="1"/>
</dbReference>
<dbReference type="GO" id="GO:0005085">
    <property type="term" value="F:guanyl-nucleotide exchange factor activity"/>
    <property type="evidence" value="ECO:0007669"/>
    <property type="project" value="UniProtKB-KW"/>
</dbReference>
<dbReference type="InterPro" id="IPR023578">
    <property type="entry name" value="Ras_GEF_dom_sf"/>
</dbReference>
<feature type="region of interest" description="Disordered" evidence="3">
    <location>
        <begin position="449"/>
        <end position="577"/>
    </location>
</feature>
<reference evidence="6 7" key="1">
    <citation type="submission" date="2019-07" db="EMBL/GenBank/DDBJ databases">
        <authorList>
            <person name="Jastrzebski P J."/>
            <person name="Paukszto L."/>
            <person name="Jastrzebski P J."/>
        </authorList>
    </citation>
    <scope>NUCLEOTIDE SEQUENCE [LARGE SCALE GENOMIC DNA]</scope>
    <source>
        <strain evidence="6 7">WMS-il1</strain>
    </source>
</reference>
<feature type="compositionally biased region" description="Basic and acidic residues" evidence="3">
    <location>
        <begin position="507"/>
        <end position="532"/>
    </location>
</feature>
<feature type="region of interest" description="Disordered" evidence="3">
    <location>
        <begin position="381"/>
        <end position="424"/>
    </location>
</feature>
<dbReference type="PANTHER" id="PTHR23113:SF224">
    <property type="entry name" value="RAP GUANINE NUCLEOTIDE EXCHANGE FACTOR 1"/>
    <property type="match status" value="1"/>
</dbReference>
<evidence type="ECO:0000259" key="5">
    <source>
        <dbReference type="PROSITE" id="PS50212"/>
    </source>
</evidence>
<dbReference type="InterPro" id="IPR000651">
    <property type="entry name" value="Ras-like_Gua-exchang_fac_N"/>
</dbReference>
<feature type="region of interest" description="Disordered" evidence="3">
    <location>
        <begin position="1209"/>
        <end position="1249"/>
    </location>
</feature>
<organism evidence="6 7">
    <name type="scientific">Hymenolepis diminuta</name>
    <name type="common">Rat tapeworm</name>
    <dbReference type="NCBI Taxonomy" id="6216"/>
    <lineage>
        <taxon>Eukaryota</taxon>
        <taxon>Metazoa</taxon>
        <taxon>Spiralia</taxon>
        <taxon>Lophotrochozoa</taxon>
        <taxon>Platyhelminthes</taxon>
        <taxon>Cestoda</taxon>
        <taxon>Eucestoda</taxon>
        <taxon>Cyclophyllidea</taxon>
        <taxon>Hymenolepididae</taxon>
        <taxon>Hymenolepis</taxon>
    </lineage>
</organism>
<dbReference type="EMBL" id="CABIJS010000244">
    <property type="protein sequence ID" value="VUZ47595.1"/>
    <property type="molecule type" value="Genomic_DNA"/>
</dbReference>
<dbReference type="Pfam" id="PF00617">
    <property type="entry name" value="RasGEF"/>
    <property type="match status" value="1"/>
</dbReference>
<feature type="domain" description="N-terminal Ras-GEF" evidence="5">
    <location>
        <begin position="1077"/>
        <end position="1210"/>
    </location>
</feature>
<dbReference type="InterPro" id="IPR036964">
    <property type="entry name" value="RASGEF_cat_dom_sf"/>
</dbReference>
<dbReference type="InterPro" id="IPR001895">
    <property type="entry name" value="RASGEF_cat_dom"/>
</dbReference>
<feature type="region of interest" description="Disordered" evidence="3">
    <location>
        <begin position="919"/>
        <end position="955"/>
    </location>
</feature>
<feature type="compositionally biased region" description="Polar residues" evidence="3">
    <location>
        <begin position="449"/>
        <end position="476"/>
    </location>
</feature>
<evidence type="ECO:0000259" key="4">
    <source>
        <dbReference type="PROSITE" id="PS50009"/>
    </source>
</evidence>
<feature type="compositionally biased region" description="Low complexity" evidence="3">
    <location>
        <begin position="327"/>
        <end position="362"/>
    </location>
</feature>
<dbReference type="Proteomes" id="UP000321570">
    <property type="component" value="Unassembled WGS sequence"/>
</dbReference>
<dbReference type="SUPFAM" id="SSF48366">
    <property type="entry name" value="Ras GEF"/>
    <property type="match status" value="1"/>
</dbReference>
<sequence>MTTEGPKIEALKTPLRRSSSKSFKGIIRIFRPDSSKSSSMKIRIPSLREHRKHSTPIQSQLHEPENLLKEIPALDFQKLKADLYVDLAYTNNLLRQRVHRDNLVNLVAQITECLRLIRCRVATAAAYIQTDAFSTISASSASGDLSKTTSSASDLPESTYYSENRVILEAVSRFENAYVAFAGWLSELAALNPPPMEVLPVALGDETPAGQQGGNLSSPPSNSSSKKNGIRVSFPINYSTVSSLNTPDSPQQDGDLTPDDVGEIMARGNACFLAIQTAAESVFLSLEASGCTRPTTPQALIFAKGAQSPMTKAKQSGFLSFHFPRASPSSNGRSSSGLGTSASSTMSSSTTNGSTKNSTGSSRPGNLTDEDRRLLAQLWSQMEPSGDSPPPPPKPPLSLESPRWSAGESLADLPPSPFSDCSEPGYTNVRADAKLNAYLRSLAEAIQLTPPTNGQMEESIYSNIDSPGPVSQSTKGFPSPPPPQLPTRNVSKPSNGCLDLESLNLPHADDSDASEKENEERLAENEAKDQVRTLRPTSYVCYLNSKSAPPPPPPPKESLMQTHSTASRPGNYRGPLGNSVSIDHADEYEMEDKSNNGCLDSGAWEPLDSATLPDQLVASLATLNIDPLSDTSMQGEVLNAVQRMQNGVYKEASPQHKVSFANSPPCFCNENSGENGDQAPCCHAETKLDTEDDFEMIFANGKKYKRYFKRHIVFQRHLCRQVVVAPSLPDGTGPDLSRQVAHGPVQICRLDNGTSLSPSKSSSQIPPLTNGGDVPSCSTSTLPRGDDSSSCSSSSFSNGKPPIVPTSPNTSMSSTNNTLTSYMYKFGRSDPQDPSLESRISRNVSDFFHAKWCKRESAHGPHERSKTVAYVQKYSQPTATGPPIQHNTCAQQTCRVRMVDGIEELKQQTPSIPIVYTPSPENSMESCSPIATSSLPSTSSTLPRSSRGRSLSRGPLVVIDRRSPRVRPISNLLLPHGDSVNGKGPLKIEVPSGSQPLLTDLSESVGLGYRENGCRHSQRKVSLECSSLETDVEGDVSSISLINVELPSVENAEKNHPLLMEQDATPYLEFDYSDSENELQVQAGTVDALIVYATSLGRSHRSFLLTLDVFLVMYRTFVTSEELISLLIQRYLLFQSSIKLIATVDEKTREKICNVVISYLIRVISQLSTDLNSQIYSVLNLFRERVMDDGYGGLARALDFTLSNQLKQRQRRRASTQSQETAPNPSTTTSPLVSPRPSEENYSSSPVTSSVSVSVRRSHSIGAVAGFAVGAHQLKNGSHKLSTGIPNFSSSSARNSFSMVPGSESSLNLSPSASTAALSDIDFESSTGTQSLVSGRPSTASCFSSPASARRLLGPSVPVSMVTLRRHSRTSASGGQRGTSLLEIPAKALAEQITYLEAEKYSRLTLEELLDIKSLSALKAPVMAACAAQFTALSNWAATLLLAPPASQRERHAVKLLKVMNHLHILKNFNSFLAILCSFLLVPENIFSKKTRARLARLRPYMQPPHFANYRRELAEASPPLIPYLGLTLQNLIALEQINPLYLPEVPKGMKASYKPEHGPVVNFWRSWKHFLIINFFVKQDSVEGRAAHYDIKPDLDILDFIADFKTAYPDFALRELINRRKREVS</sequence>
<evidence type="ECO:0000313" key="6">
    <source>
        <dbReference type="EMBL" id="VUZ47595.1"/>
    </source>
</evidence>
<evidence type="ECO:0000313" key="7">
    <source>
        <dbReference type="Proteomes" id="UP000321570"/>
    </source>
</evidence>
<dbReference type="CDD" id="cd06224">
    <property type="entry name" value="REM"/>
    <property type="match status" value="1"/>
</dbReference>
<dbReference type="SMART" id="SM00147">
    <property type="entry name" value="RasGEF"/>
    <property type="match status" value="1"/>
</dbReference>
<dbReference type="PANTHER" id="PTHR23113">
    <property type="entry name" value="GUANINE NUCLEOTIDE EXCHANGE FACTOR"/>
    <property type="match status" value="1"/>
</dbReference>
<dbReference type="InterPro" id="IPR008937">
    <property type="entry name" value="Ras-like_GEF"/>
</dbReference>
<name>A0A564YJZ9_HYMDI</name>
<protein>
    <recommendedName>
        <fullName evidence="8">Ras-GEF domain-containing protein</fullName>
    </recommendedName>
</protein>
<dbReference type="Gene3D" id="1.10.840.10">
    <property type="entry name" value="Ras guanine-nucleotide exchange factors catalytic domain"/>
    <property type="match status" value="1"/>
</dbReference>
<dbReference type="Gene3D" id="1.20.870.10">
    <property type="entry name" value="Son of sevenless (SoS) protein Chain: S domain 1"/>
    <property type="match status" value="1"/>
</dbReference>
<feature type="region of interest" description="Disordered" evidence="3">
    <location>
        <begin position="749"/>
        <end position="816"/>
    </location>
</feature>
<feature type="compositionally biased region" description="Pro residues" evidence="3">
    <location>
        <begin position="387"/>
        <end position="396"/>
    </location>
</feature>
<feature type="compositionally biased region" description="Low complexity" evidence="3">
    <location>
        <begin position="788"/>
        <end position="797"/>
    </location>
</feature>
<feature type="region of interest" description="Disordered" evidence="3">
    <location>
        <begin position="201"/>
        <end position="229"/>
    </location>
</feature>
<feature type="compositionally biased region" description="Low complexity" evidence="3">
    <location>
        <begin position="217"/>
        <end position="227"/>
    </location>
</feature>
<evidence type="ECO:0000256" key="1">
    <source>
        <dbReference type="ARBA" id="ARBA00022658"/>
    </source>
</evidence>
<accession>A0A564YJZ9</accession>
<dbReference type="Pfam" id="PF00618">
    <property type="entry name" value="RasGEF_N"/>
    <property type="match status" value="1"/>
</dbReference>
<feature type="region of interest" description="Disordered" evidence="3">
    <location>
        <begin position="241"/>
        <end position="261"/>
    </location>
</feature>
<gene>
    <name evidence="6" type="ORF">WMSIL1_LOCUS7025</name>
</gene>
<dbReference type="GO" id="GO:0007265">
    <property type="term" value="P:Ras protein signal transduction"/>
    <property type="evidence" value="ECO:0007669"/>
    <property type="project" value="TreeGrafter"/>
</dbReference>
<feature type="compositionally biased region" description="Polar residues" evidence="3">
    <location>
        <begin position="559"/>
        <end position="568"/>
    </location>
</feature>
<feature type="compositionally biased region" description="Low complexity" evidence="3">
    <location>
        <begin position="806"/>
        <end position="816"/>
    </location>
</feature>
<feature type="compositionally biased region" description="Polar residues" evidence="3">
    <location>
        <begin position="1220"/>
        <end position="1232"/>
    </location>
</feature>
<feature type="compositionally biased region" description="Polar residues" evidence="3">
    <location>
        <begin position="241"/>
        <end position="254"/>
    </location>
</feature>
<keyword evidence="7" id="KW-1185">Reference proteome</keyword>
<evidence type="ECO:0000256" key="3">
    <source>
        <dbReference type="SAM" id="MobiDB-lite"/>
    </source>
</evidence>
<keyword evidence="1 2" id="KW-0344">Guanine-nucleotide releasing factor</keyword>
<feature type="compositionally biased region" description="Polar residues" evidence="3">
    <location>
        <begin position="919"/>
        <end position="931"/>
    </location>
</feature>
<feature type="region of interest" description="Disordered" evidence="3">
    <location>
        <begin position="322"/>
        <end position="368"/>
    </location>
</feature>
<evidence type="ECO:0000256" key="2">
    <source>
        <dbReference type="PROSITE-ProRule" id="PRU00168"/>
    </source>
</evidence>
<proteinExistence type="predicted"/>
<evidence type="ECO:0008006" key="8">
    <source>
        <dbReference type="Google" id="ProtNLM"/>
    </source>
</evidence>
<dbReference type="GO" id="GO:0005886">
    <property type="term" value="C:plasma membrane"/>
    <property type="evidence" value="ECO:0007669"/>
    <property type="project" value="TreeGrafter"/>
</dbReference>
<dbReference type="PROSITE" id="PS50009">
    <property type="entry name" value="RASGEF_CAT"/>
    <property type="match status" value="1"/>
</dbReference>
<dbReference type="PROSITE" id="PS50212">
    <property type="entry name" value="RASGEF_NTER"/>
    <property type="match status" value="1"/>
</dbReference>
<feature type="compositionally biased region" description="Low complexity" evidence="3">
    <location>
        <begin position="932"/>
        <end position="955"/>
    </location>
</feature>
<feature type="domain" description="Ras-GEF" evidence="4">
    <location>
        <begin position="1385"/>
        <end position="1614"/>
    </location>
</feature>